<reference evidence="2 3" key="1">
    <citation type="submission" date="2024-01" db="EMBL/GenBank/DDBJ databases">
        <title>A telomere-to-telomere, gap-free genome of sweet tea (Lithocarpus litseifolius).</title>
        <authorList>
            <person name="Zhou J."/>
        </authorList>
    </citation>
    <scope>NUCLEOTIDE SEQUENCE [LARGE SCALE GENOMIC DNA]</scope>
    <source>
        <strain evidence="2">Zhou-2022a</strain>
        <tissue evidence="2">Leaf</tissue>
    </source>
</reference>
<protein>
    <recommendedName>
        <fullName evidence="4">Ycf2 protein</fullName>
    </recommendedName>
</protein>
<proteinExistence type="predicted"/>
<feature type="compositionally biased region" description="Low complexity" evidence="1">
    <location>
        <begin position="219"/>
        <end position="238"/>
    </location>
</feature>
<comment type="caution">
    <text evidence="2">The sequence shown here is derived from an EMBL/GenBank/DDBJ whole genome shotgun (WGS) entry which is preliminary data.</text>
</comment>
<keyword evidence="3" id="KW-1185">Reference proteome</keyword>
<evidence type="ECO:0000313" key="2">
    <source>
        <dbReference type="EMBL" id="KAK9988628.1"/>
    </source>
</evidence>
<evidence type="ECO:0008006" key="4">
    <source>
        <dbReference type="Google" id="ProtNLM"/>
    </source>
</evidence>
<sequence>MEKEVDFESLESTFIPNMFKDRTWAFLLTGLVAVHNILIREFFLNAIMEGDHLNCWVRGKEFTILAMSIQNFLQIRLVIPVPSLPYDKRKTSVSEVVPDLGGVRKKQPLHTTSFSPYMRTLAYIMLFKPLSMYQQEEDPDDSAIFIMSITHQERVKIPSSLSIMKRESPISSQTMTRSKAHLRGLEEEEGALNEDTAHEGGNIDDEIDNFTLGQDDMDASPTQAQPQEQPQAPPHALNRLDLLLDRLDHLQRSFDEHSIESTR</sequence>
<accession>A0AAW2BSG2</accession>
<organism evidence="2 3">
    <name type="scientific">Lithocarpus litseifolius</name>
    <dbReference type="NCBI Taxonomy" id="425828"/>
    <lineage>
        <taxon>Eukaryota</taxon>
        <taxon>Viridiplantae</taxon>
        <taxon>Streptophyta</taxon>
        <taxon>Embryophyta</taxon>
        <taxon>Tracheophyta</taxon>
        <taxon>Spermatophyta</taxon>
        <taxon>Magnoliopsida</taxon>
        <taxon>eudicotyledons</taxon>
        <taxon>Gunneridae</taxon>
        <taxon>Pentapetalae</taxon>
        <taxon>rosids</taxon>
        <taxon>fabids</taxon>
        <taxon>Fagales</taxon>
        <taxon>Fagaceae</taxon>
        <taxon>Lithocarpus</taxon>
    </lineage>
</organism>
<name>A0AAW2BSG2_9ROSI</name>
<dbReference type="EMBL" id="JAZDWU010000010">
    <property type="protein sequence ID" value="KAK9988628.1"/>
    <property type="molecule type" value="Genomic_DNA"/>
</dbReference>
<gene>
    <name evidence="2" type="ORF">SO802_028867</name>
</gene>
<dbReference type="Proteomes" id="UP001459277">
    <property type="component" value="Unassembled WGS sequence"/>
</dbReference>
<evidence type="ECO:0000313" key="3">
    <source>
        <dbReference type="Proteomes" id="UP001459277"/>
    </source>
</evidence>
<evidence type="ECO:0000256" key="1">
    <source>
        <dbReference type="SAM" id="MobiDB-lite"/>
    </source>
</evidence>
<dbReference type="AlphaFoldDB" id="A0AAW2BSG2"/>
<feature type="region of interest" description="Disordered" evidence="1">
    <location>
        <begin position="191"/>
        <end position="238"/>
    </location>
</feature>